<sequence length="453" mass="52885">MANAKRVDFVWKTKNKWVFYLEFTILSEKDRISFGFEDENNPNIPLFTKRFFLALDDSEIDSFNFLSFNYLQTMSTELLNRLRKEVSQFAETNPSLNRVVAFLKRIPSGTHFYILPFTPSLEQLITYNIKLKVMNSHPKLNQEETVEFVNEEVQRVQSLIGHTIENFEIIVANIGRKFRYGEFDRAKRICRFCNGTTSTGVTFNSEAHLIPEGIGNKYAFNNEECDECNINRFGPGIEKDFLEFFAFFRLFYRIRGKENFETWKYRDARVSTETGTISITIQQNEIGEIEGKAPPETVSLQSFRPIKYMNLYRALAKFAIGLIPAKFLPDLSTTIDWINGNQATATLPHIAICINTGIHFKNAQLTLYIRKETADKKLWPRVFVELHFGSIAIIFILPFFDVCEDQFITPSNFQDLLKRFRQYQGASWNYWDLNNDIEAKYEFQIDFQKNGDS</sequence>
<organism evidence="2 3">
    <name type="scientific">Leptospira ainlahdjerensis</name>
    <dbReference type="NCBI Taxonomy" id="2810033"/>
    <lineage>
        <taxon>Bacteria</taxon>
        <taxon>Pseudomonadati</taxon>
        <taxon>Spirochaetota</taxon>
        <taxon>Spirochaetia</taxon>
        <taxon>Leptospirales</taxon>
        <taxon>Leptospiraceae</taxon>
        <taxon>Leptospira</taxon>
    </lineage>
</organism>
<keyword evidence="3" id="KW-1185">Reference proteome</keyword>
<dbReference type="Proteomes" id="UP000724686">
    <property type="component" value="Unassembled WGS sequence"/>
</dbReference>
<evidence type="ECO:0000259" key="1">
    <source>
        <dbReference type="Pfam" id="PF14279"/>
    </source>
</evidence>
<dbReference type="Pfam" id="PF14279">
    <property type="entry name" value="HNH_5"/>
    <property type="match status" value="1"/>
</dbReference>
<proteinExistence type="predicted"/>
<dbReference type="RefSeq" id="WP_205280871.1">
    <property type="nucleotide sequence ID" value="NZ_JAFFPU010000069.1"/>
</dbReference>
<comment type="caution">
    <text evidence="2">The sequence shown here is derived from an EMBL/GenBank/DDBJ whole genome shotgun (WGS) entry which is preliminary data.</text>
</comment>
<name>A0ABS2UGI0_9LEPT</name>
<gene>
    <name evidence="2" type="ORF">JWG45_17270</name>
</gene>
<accession>A0ABS2UGI0</accession>
<dbReference type="EMBL" id="JAFFPU010000069">
    <property type="protein sequence ID" value="MBM9578899.1"/>
    <property type="molecule type" value="Genomic_DNA"/>
</dbReference>
<evidence type="ECO:0000313" key="2">
    <source>
        <dbReference type="EMBL" id="MBM9578899.1"/>
    </source>
</evidence>
<evidence type="ECO:0000313" key="3">
    <source>
        <dbReference type="Proteomes" id="UP000724686"/>
    </source>
</evidence>
<reference evidence="2 3" key="1">
    <citation type="submission" date="2021-02" db="EMBL/GenBank/DDBJ databases">
        <title>Leptospira ainlahdjerensis sp. nov., Leptospira ainazelensis sp. nov., Leptospira abararensis sp. nov. and Leptospira chreensis sp. nov., four new species isolated from water sources in Algeria.</title>
        <authorList>
            <person name="Amara Korba A."/>
            <person name="Kainiu M."/>
            <person name="Vincent A.T."/>
            <person name="Mariet J.-F."/>
            <person name="Veyrier F.J."/>
            <person name="Goarant C."/>
            <person name="Picardeau M."/>
        </authorList>
    </citation>
    <scope>NUCLEOTIDE SEQUENCE [LARGE SCALE GENOMIC DNA]</scope>
    <source>
        <strain evidence="2 3">201903070</strain>
    </source>
</reference>
<dbReference type="InterPro" id="IPR029471">
    <property type="entry name" value="HNH_5"/>
</dbReference>
<feature type="domain" description="HNH endonuclease 5" evidence="1">
    <location>
        <begin position="190"/>
        <end position="229"/>
    </location>
</feature>
<protein>
    <recommendedName>
        <fullName evidence="1">HNH endonuclease 5 domain-containing protein</fullName>
    </recommendedName>
</protein>